<name>A0ABS1JJ17_9BURK</name>
<protein>
    <submittedName>
        <fullName evidence="3">YdcF family protein</fullName>
    </submittedName>
</protein>
<dbReference type="EMBL" id="JAEQND010000002">
    <property type="protein sequence ID" value="MBL0424225.1"/>
    <property type="molecule type" value="Genomic_DNA"/>
</dbReference>
<dbReference type="InterPro" id="IPR014729">
    <property type="entry name" value="Rossmann-like_a/b/a_fold"/>
</dbReference>
<dbReference type="Pfam" id="PF02698">
    <property type="entry name" value="DUF218"/>
    <property type="match status" value="1"/>
</dbReference>
<sequence>MQPGELKPILTALVLPPTGPLLLALLGLLIAARRRTAGLALAALGIVVALALGSHGVARLLARELLPPVAPAQAGALREVQAIVVLGAGVWVAPPEYGTAQPNEAALVRLRYAARLARQTGKPLAFAGGVGWGAMDGAETEGSVSRRMLQEDYGLQVRWLDDRSRDTEENATRMAELAGRDGVRRIALVTDAIHMPRAAAAFRRAGFEVVPAPTDFPRPEHNPVLEWLPSTPGLAACRHVIREWLGSLVARATH</sequence>
<dbReference type="Gene3D" id="3.40.50.620">
    <property type="entry name" value="HUPs"/>
    <property type="match status" value="1"/>
</dbReference>
<keyword evidence="1" id="KW-0472">Membrane</keyword>
<gene>
    <name evidence="3" type="ORF">JI746_03810</name>
</gene>
<evidence type="ECO:0000256" key="1">
    <source>
        <dbReference type="SAM" id="Phobius"/>
    </source>
</evidence>
<evidence type="ECO:0000313" key="4">
    <source>
        <dbReference type="Proteomes" id="UP000622707"/>
    </source>
</evidence>
<evidence type="ECO:0000259" key="2">
    <source>
        <dbReference type="Pfam" id="PF02698"/>
    </source>
</evidence>
<dbReference type="CDD" id="cd06259">
    <property type="entry name" value="YdcF-like"/>
    <property type="match status" value="1"/>
</dbReference>
<dbReference type="Proteomes" id="UP000622707">
    <property type="component" value="Unassembled WGS sequence"/>
</dbReference>
<feature type="transmembrane region" description="Helical" evidence="1">
    <location>
        <begin position="12"/>
        <end position="32"/>
    </location>
</feature>
<comment type="caution">
    <text evidence="3">The sequence shown here is derived from an EMBL/GenBank/DDBJ whole genome shotgun (WGS) entry which is preliminary data.</text>
</comment>
<keyword evidence="4" id="KW-1185">Reference proteome</keyword>
<dbReference type="RefSeq" id="WP_201687465.1">
    <property type="nucleotide sequence ID" value="NZ_JAEQND010000002.1"/>
</dbReference>
<feature type="transmembrane region" description="Helical" evidence="1">
    <location>
        <begin position="39"/>
        <end position="58"/>
    </location>
</feature>
<dbReference type="PANTHER" id="PTHR30336:SF4">
    <property type="entry name" value="ENVELOPE BIOGENESIS FACTOR ELYC"/>
    <property type="match status" value="1"/>
</dbReference>
<dbReference type="InterPro" id="IPR003848">
    <property type="entry name" value="DUF218"/>
</dbReference>
<dbReference type="PANTHER" id="PTHR30336">
    <property type="entry name" value="INNER MEMBRANE PROTEIN, PROBABLE PERMEASE"/>
    <property type="match status" value="1"/>
</dbReference>
<dbReference type="InterPro" id="IPR051599">
    <property type="entry name" value="Cell_Envelope_Assoc"/>
</dbReference>
<organism evidence="3 4">
    <name type="scientific">Ramlibacter alkalitolerans</name>
    <dbReference type="NCBI Taxonomy" id="2039631"/>
    <lineage>
        <taxon>Bacteria</taxon>
        <taxon>Pseudomonadati</taxon>
        <taxon>Pseudomonadota</taxon>
        <taxon>Betaproteobacteria</taxon>
        <taxon>Burkholderiales</taxon>
        <taxon>Comamonadaceae</taxon>
        <taxon>Ramlibacter</taxon>
    </lineage>
</organism>
<keyword evidence="1" id="KW-0812">Transmembrane</keyword>
<keyword evidence="1" id="KW-1133">Transmembrane helix</keyword>
<feature type="domain" description="DUF218" evidence="2">
    <location>
        <begin position="81"/>
        <end position="246"/>
    </location>
</feature>
<evidence type="ECO:0000313" key="3">
    <source>
        <dbReference type="EMBL" id="MBL0424225.1"/>
    </source>
</evidence>
<reference evidence="3 4" key="1">
    <citation type="journal article" date="2017" name="Int. J. Syst. Evol. Microbiol.">
        <title>Ramlibacter alkalitolerans sp. nov., alkali-tolerant bacterium isolated from soil of ginseng.</title>
        <authorList>
            <person name="Lee D.H."/>
            <person name="Cha C.J."/>
        </authorList>
    </citation>
    <scope>NUCLEOTIDE SEQUENCE [LARGE SCALE GENOMIC DNA]</scope>
    <source>
        <strain evidence="3 4">KACC 19305</strain>
    </source>
</reference>
<proteinExistence type="predicted"/>
<accession>A0ABS1JJ17</accession>